<evidence type="ECO:0000256" key="3">
    <source>
        <dbReference type="ARBA" id="ARBA00022741"/>
    </source>
</evidence>
<keyword evidence="12" id="KW-1185">Reference proteome</keyword>
<evidence type="ECO:0000256" key="6">
    <source>
        <dbReference type="ARBA" id="ARBA00022840"/>
    </source>
</evidence>
<feature type="active site" evidence="8">
    <location>
        <position position="220"/>
    </location>
</feature>
<keyword evidence="5 8" id="KW-0378">Hydrolase</keyword>
<protein>
    <recommendedName>
        <fullName evidence="8">Phosphoribosylformylglycinamidine synthase subunit PurQ</fullName>
        <shortName evidence="8">FGAM synthase</shortName>
        <ecNumber evidence="8">6.3.5.3</ecNumber>
    </recommendedName>
    <alternativeName>
        <fullName evidence="8">Formylglycinamide ribonucleotide amidotransferase subunit I</fullName>
        <shortName evidence="8">FGAR amidotransferase I</shortName>
        <shortName evidence="8">FGAR-AT I</shortName>
    </alternativeName>
    <alternativeName>
        <fullName evidence="8">Glutaminase PurQ</fullName>
        <ecNumber evidence="8">3.5.1.2</ecNumber>
    </alternativeName>
    <alternativeName>
        <fullName evidence="8">Phosphoribosylformylglycinamidine synthase subunit I</fullName>
    </alternativeName>
</protein>
<keyword evidence="1 8" id="KW-0963">Cytoplasm</keyword>
<feature type="active site" description="Nucleophile" evidence="8">
    <location>
        <position position="100"/>
    </location>
</feature>
<feature type="active site" evidence="8">
    <location>
        <position position="218"/>
    </location>
</feature>
<dbReference type="GO" id="GO:0005524">
    <property type="term" value="F:ATP binding"/>
    <property type="evidence" value="ECO:0007669"/>
    <property type="project" value="UniProtKB-KW"/>
</dbReference>
<evidence type="ECO:0000313" key="11">
    <source>
        <dbReference type="Proteomes" id="UP000521676"/>
    </source>
</evidence>
<comment type="catalytic activity">
    <reaction evidence="8">
        <text>L-glutamine + H2O = L-glutamate + NH4(+)</text>
        <dbReference type="Rhea" id="RHEA:15889"/>
        <dbReference type="ChEBI" id="CHEBI:15377"/>
        <dbReference type="ChEBI" id="CHEBI:28938"/>
        <dbReference type="ChEBI" id="CHEBI:29985"/>
        <dbReference type="ChEBI" id="CHEBI:58359"/>
        <dbReference type="EC" id="3.5.1.2"/>
    </reaction>
</comment>
<comment type="subunit">
    <text evidence="8">Part of the FGAM synthase complex composed of 1 PurL, 1 PurQ and 2 PurS subunits.</text>
</comment>
<name>A0A8T7M230_9CHLR</name>
<gene>
    <name evidence="8 9" type="primary">purQ</name>
    <name evidence="9" type="ORF">HXX08_10820</name>
    <name evidence="10" type="ORF">OZ401_001508</name>
</gene>
<keyword evidence="6 8" id="KW-0067">ATP-binding</keyword>
<evidence type="ECO:0000256" key="2">
    <source>
        <dbReference type="ARBA" id="ARBA00022598"/>
    </source>
</evidence>
<reference evidence="9 11" key="1">
    <citation type="submission" date="2020-06" db="EMBL/GenBank/DDBJ databases">
        <title>Anoxygenic phototrophic Chloroflexota member uses a Type I reaction center.</title>
        <authorList>
            <person name="Tsuji J.M."/>
            <person name="Shaw N.A."/>
            <person name="Nagashima S."/>
            <person name="Venkiteswaran J."/>
            <person name="Schiff S.L."/>
            <person name="Hanada S."/>
            <person name="Tank M."/>
            <person name="Neufeld J.D."/>
        </authorList>
    </citation>
    <scope>NUCLEOTIDE SEQUENCE [LARGE SCALE GENOMIC DNA]</scope>
    <source>
        <strain evidence="9">L227-S17</strain>
    </source>
</reference>
<dbReference type="GO" id="GO:0005737">
    <property type="term" value="C:cytoplasm"/>
    <property type="evidence" value="ECO:0007669"/>
    <property type="project" value="UniProtKB-SubCell"/>
</dbReference>
<dbReference type="HAMAP" id="MF_00421">
    <property type="entry name" value="PurQ"/>
    <property type="match status" value="1"/>
</dbReference>
<evidence type="ECO:0000256" key="5">
    <source>
        <dbReference type="ARBA" id="ARBA00022801"/>
    </source>
</evidence>
<dbReference type="GO" id="GO:0006189">
    <property type="term" value="P:'de novo' IMP biosynthetic process"/>
    <property type="evidence" value="ECO:0007669"/>
    <property type="project" value="UniProtKB-UniRule"/>
</dbReference>
<dbReference type="InterPro" id="IPR029062">
    <property type="entry name" value="Class_I_gatase-like"/>
</dbReference>
<dbReference type="EMBL" id="CP128399">
    <property type="protein sequence ID" value="WJW65730.1"/>
    <property type="molecule type" value="Genomic_DNA"/>
</dbReference>
<dbReference type="PANTHER" id="PTHR10099">
    <property type="entry name" value="PHOSPHORIBOSYLFORMYLGLYCINAMIDINE SYNTHASE"/>
    <property type="match status" value="1"/>
</dbReference>
<sequence length="259" mass="28562">MQSQKVRVLVLRTAGINCDQEMVEAWRYVGAQVDLKHINEVADKDSIKTLERYQIMAIPGGFSYGDDLGAGKLMANELMFRMREAFLAFVAAGKPLIGICNGFQILAKAGLFGDLTLTNNASGKFECRWVHLKVEPDSNCIFTKGLDKLYLPVAHGEGRVVVKDNSTLSEIEKNRQIALRYTDEFGNAPEYPDNPNGSVAHIAGTSNSKGTVFGLMPHPERFISPVNHPRWSRIKGSEGEIQEGDGAKIFRNAIEYVAG</sequence>
<dbReference type="EC" id="3.5.1.2" evidence="8"/>
<evidence type="ECO:0000313" key="10">
    <source>
        <dbReference type="EMBL" id="WJW65730.1"/>
    </source>
</evidence>
<dbReference type="PANTHER" id="PTHR10099:SF1">
    <property type="entry name" value="PHOSPHORIBOSYLFORMYLGLYCINAMIDINE SYNTHASE"/>
    <property type="match status" value="1"/>
</dbReference>
<keyword evidence="2 8" id="KW-0436">Ligase</keyword>
<comment type="subcellular location">
    <subcellularLocation>
        <location evidence="8">Cytoplasm</location>
    </subcellularLocation>
</comment>
<evidence type="ECO:0000313" key="9">
    <source>
        <dbReference type="EMBL" id="NWJ46359.1"/>
    </source>
</evidence>
<comment type="function">
    <text evidence="8">Part of the phosphoribosylformylglycinamidine synthase complex involved in the purines biosynthetic pathway. Catalyzes the ATP-dependent conversion of formylglycinamide ribonucleotide (FGAR) and glutamine to yield formylglycinamidine ribonucleotide (FGAM) and glutamate. The FGAM synthase complex is composed of three subunits. PurQ produces an ammonia molecule by converting glutamine to glutamate. PurL transfers the ammonia molecule to FGAR to form FGAM in an ATP-dependent manner. PurS interacts with PurQ and PurL and is thought to assist in the transfer of the ammonia molecule from PurQ to PurL.</text>
</comment>
<dbReference type="Proteomes" id="UP001431572">
    <property type="component" value="Chromosome 1"/>
</dbReference>
<dbReference type="PROSITE" id="PS51273">
    <property type="entry name" value="GATASE_TYPE_1"/>
    <property type="match status" value="1"/>
</dbReference>
<dbReference type="InterPro" id="IPR010075">
    <property type="entry name" value="PRibForGlyAmidine_synth_PurQ"/>
</dbReference>
<dbReference type="Proteomes" id="UP000521676">
    <property type="component" value="Unassembled WGS sequence"/>
</dbReference>
<evidence type="ECO:0000256" key="1">
    <source>
        <dbReference type="ARBA" id="ARBA00022490"/>
    </source>
</evidence>
<dbReference type="AlphaFoldDB" id="A0A8T7M230"/>
<keyword evidence="7 8" id="KW-0315">Glutamine amidotransferase</keyword>
<evidence type="ECO:0000256" key="7">
    <source>
        <dbReference type="ARBA" id="ARBA00022962"/>
    </source>
</evidence>
<dbReference type="GO" id="GO:0004642">
    <property type="term" value="F:phosphoribosylformylglycinamidine synthase activity"/>
    <property type="evidence" value="ECO:0007669"/>
    <property type="project" value="UniProtKB-UniRule"/>
</dbReference>
<comment type="catalytic activity">
    <reaction evidence="8">
        <text>N(2)-formyl-N(1)-(5-phospho-beta-D-ribosyl)glycinamide + L-glutamine + ATP + H2O = 2-formamido-N(1)-(5-O-phospho-beta-D-ribosyl)acetamidine + L-glutamate + ADP + phosphate + H(+)</text>
        <dbReference type="Rhea" id="RHEA:17129"/>
        <dbReference type="ChEBI" id="CHEBI:15377"/>
        <dbReference type="ChEBI" id="CHEBI:15378"/>
        <dbReference type="ChEBI" id="CHEBI:29985"/>
        <dbReference type="ChEBI" id="CHEBI:30616"/>
        <dbReference type="ChEBI" id="CHEBI:43474"/>
        <dbReference type="ChEBI" id="CHEBI:58359"/>
        <dbReference type="ChEBI" id="CHEBI:147286"/>
        <dbReference type="ChEBI" id="CHEBI:147287"/>
        <dbReference type="ChEBI" id="CHEBI:456216"/>
        <dbReference type="EC" id="6.3.5.3"/>
    </reaction>
</comment>
<dbReference type="EC" id="6.3.5.3" evidence="8"/>
<evidence type="ECO:0000256" key="4">
    <source>
        <dbReference type="ARBA" id="ARBA00022755"/>
    </source>
</evidence>
<keyword evidence="4 8" id="KW-0658">Purine biosynthesis</keyword>
<dbReference type="Gene3D" id="3.40.50.880">
    <property type="match status" value="1"/>
</dbReference>
<comment type="pathway">
    <text evidence="8">Purine metabolism; IMP biosynthesis via de novo pathway; 5-amino-1-(5-phospho-D-ribosyl)imidazole from N(2)-formyl-N(1)-(5-phospho-D-ribosyl)glycinamide: step 1/2.</text>
</comment>
<organism evidence="9 11">
    <name type="scientific">Candidatus Chlorohelix allophototropha</name>
    <dbReference type="NCBI Taxonomy" id="3003348"/>
    <lineage>
        <taxon>Bacteria</taxon>
        <taxon>Bacillati</taxon>
        <taxon>Chloroflexota</taxon>
        <taxon>Chloroflexia</taxon>
        <taxon>Candidatus Chloroheliales</taxon>
        <taxon>Candidatus Chloroheliaceae</taxon>
        <taxon>Candidatus Chlorohelix</taxon>
    </lineage>
</organism>
<accession>A0A8T7M230</accession>
<dbReference type="Pfam" id="PF13507">
    <property type="entry name" value="GATase_5"/>
    <property type="match status" value="1"/>
</dbReference>
<dbReference type="NCBIfam" id="TIGR01737">
    <property type="entry name" value="FGAM_synth_I"/>
    <property type="match status" value="1"/>
</dbReference>
<reference evidence="10" key="2">
    <citation type="journal article" date="2024" name="Nature">
        <title>Anoxygenic phototroph of the Chloroflexota uses a type I reaction centre.</title>
        <authorList>
            <person name="Tsuji J.M."/>
            <person name="Shaw N.A."/>
            <person name="Nagashima S."/>
            <person name="Venkiteswaran J.J."/>
            <person name="Schiff S.L."/>
            <person name="Watanabe T."/>
            <person name="Fukui M."/>
            <person name="Hanada S."/>
            <person name="Tank M."/>
            <person name="Neufeld J.D."/>
        </authorList>
    </citation>
    <scope>NUCLEOTIDE SEQUENCE</scope>
    <source>
        <strain evidence="10">L227-S17</strain>
    </source>
</reference>
<evidence type="ECO:0000313" key="12">
    <source>
        <dbReference type="Proteomes" id="UP001431572"/>
    </source>
</evidence>
<dbReference type="GO" id="GO:0004359">
    <property type="term" value="F:glutaminase activity"/>
    <property type="evidence" value="ECO:0007669"/>
    <property type="project" value="UniProtKB-EC"/>
</dbReference>
<dbReference type="EMBL" id="JACATZ010000001">
    <property type="protein sequence ID" value="NWJ46359.1"/>
    <property type="molecule type" value="Genomic_DNA"/>
</dbReference>
<dbReference type="RefSeq" id="WP_341467615.1">
    <property type="nucleotide sequence ID" value="NZ_CP128399.1"/>
</dbReference>
<dbReference type="SMART" id="SM01211">
    <property type="entry name" value="GATase_5"/>
    <property type="match status" value="1"/>
</dbReference>
<keyword evidence="3 8" id="KW-0547">Nucleotide-binding</keyword>
<evidence type="ECO:0000256" key="8">
    <source>
        <dbReference type="HAMAP-Rule" id="MF_00421"/>
    </source>
</evidence>
<dbReference type="PIRSF" id="PIRSF001586">
    <property type="entry name" value="FGAM_synth_I"/>
    <property type="match status" value="1"/>
</dbReference>
<dbReference type="SUPFAM" id="SSF52317">
    <property type="entry name" value="Class I glutamine amidotransferase-like"/>
    <property type="match status" value="1"/>
</dbReference>
<proteinExistence type="inferred from homology"/>